<dbReference type="EMBL" id="PEDP01004168">
    <property type="protein sequence ID" value="POS82121.1"/>
    <property type="molecule type" value="Genomic_DNA"/>
</dbReference>
<dbReference type="SUPFAM" id="SSF53098">
    <property type="entry name" value="Ribonuclease H-like"/>
    <property type="match status" value="1"/>
</dbReference>
<comment type="caution">
    <text evidence="3">The sequence shown here is derived from an EMBL/GenBank/DDBJ whole genome shotgun (WGS) entry which is preliminary data.</text>
</comment>
<accession>A0A2S4PJB6</accession>
<feature type="compositionally biased region" description="Basic and acidic residues" evidence="1">
    <location>
        <begin position="491"/>
        <end position="507"/>
    </location>
</feature>
<dbReference type="PANTHER" id="PTHR33481:SF1">
    <property type="entry name" value="ENDONUCLEASE_EXONUCLEASE_PHOSPHATASE DOMAIN-CONTAINING PROTEIN-RELATED"/>
    <property type="match status" value="1"/>
</dbReference>
<dbReference type="InterPro" id="IPR036397">
    <property type="entry name" value="RNaseH_sf"/>
</dbReference>
<evidence type="ECO:0000256" key="1">
    <source>
        <dbReference type="SAM" id="MobiDB-lite"/>
    </source>
</evidence>
<dbReference type="CDD" id="cd09276">
    <property type="entry name" value="Rnase_HI_RT_non_LTR"/>
    <property type="match status" value="1"/>
</dbReference>
<dbReference type="Pfam" id="PF00075">
    <property type="entry name" value="RNase_H"/>
    <property type="match status" value="1"/>
</dbReference>
<dbReference type="GO" id="GO:0004523">
    <property type="term" value="F:RNA-DNA hybrid ribonuclease activity"/>
    <property type="evidence" value="ECO:0007669"/>
    <property type="project" value="InterPro"/>
</dbReference>
<evidence type="ECO:0000313" key="4">
    <source>
        <dbReference type="Proteomes" id="UP000237438"/>
    </source>
</evidence>
<evidence type="ECO:0000313" key="3">
    <source>
        <dbReference type="EMBL" id="POS82121.1"/>
    </source>
</evidence>
<reference evidence="3 4" key="1">
    <citation type="submission" date="2017-10" db="EMBL/GenBank/DDBJ databases">
        <title>Development of genomic resources for the powdery mildew, Erysiphe pulchra.</title>
        <authorList>
            <person name="Wadl P.A."/>
            <person name="Mack B.M."/>
            <person name="Moore G."/>
            <person name="Beltz S.B."/>
        </authorList>
    </citation>
    <scope>NUCLEOTIDE SEQUENCE [LARGE SCALE GENOMIC DNA]</scope>
    <source>
        <strain evidence="3">Cflorida</strain>
    </source>
</reference>
<dbReference type="AlphaFoldDB" id="A0A2S4PJB6"/>
<dbReference type="Gene3D" id="3.30.420.10">
    <property type="entry name" value="Ribonuclease H-like superfamily/Ribonuclease H"/>
    <property type="match status" value="1"/>
</dbReference>
<dbReference type="PANTHER" id="PTHR33481">
    <property type="entry name" value="REVERSE TRANSCRIPTASE"/>
    <property type="match status" value="1"/>
</dbReference>
<feature type="region of interest" description="Disordered" evidence="1">
    <location>
        <begin position="490"/>
        <end position="518"/>
    </location>
</feature>
<name>A0A2S4PJB6_9PEZI</name>
<organism evidence="3 4">
    <name type="scientific">Erysiphe pulchra</name>
    <dbReference type="NCBI Taxonomy" id="225359"/>
    <lineage>
        <taxon>Eukaryota</taxon>
        <taxon>Fungi</taxon>
        <taxon>Dikarya</taxon>
        <taxon>Ascomycota</taxon>
        <taxon>Pezizomycotina</taxon>
        <taxon>Leotiomycetes</taxon>
        <taxon>Erysiphales</taxon>
        <taxon>Erysiphaceae</taxon>
        <taxon>Erysiphe</taxon>
    </lineage>
</organism>
<dbReference type="PROSITE" id="PS50879">
    <property type="entry name" value="RNASE_H_1"/>
    <property type="match status" value="1"/>
</dbReference>
<protein>
    <recommendedName>
        <fullName evidence="2">RNase H type-1 domain-containing protein</fullName>
    </recommendedName>
</protein>
<dbReference type="OrthoDB" id="4226800at2759"/>
<sequence>GLEPGLVRKIQVAAVLSVALYGAELWWRNQKSWADEHQKLVNRQGRTITGMFRSAPIGVVIKEAGLRPATSLLNNRQRRYAHHILSLPQDNPTRNILPLTFRVGDAHAQPGEIKSGDWDWLEDHKVKTLGQRLANSLTDSTVVDTSYGFEHTRRVEPACFLGVVDVPSSREAAEDKARQHHDKEGELSLWADGSKIDSQKTGAGESRKAYLGKNKEVFDAELYAVDQALEIVLQGGRNKGRRESLVKNKFLEELDRVHIWLDSCTAIKRIQHLEPGPGQWLACRIRRRMGNLKKYHITVHIHWVPGHAGIEGNKLADRTAKEAAKCGTRPRERFTSLAHIMRRVTERRWNECHKWFNIEQRKRKSESRNTYKLMNKNHTVDRIAAKARKTLAGRYYQLKSGHAFTAEFLHKIGKSISKRCSHCSHAASQTVRHLILECRNWRRDLDIMWAEIRKARSETRWRGAILRDVFADPKATAAILEFLNKTGIGKKHNEDEQERRENDRRENIGITELDESEE</sequence>
<keyword evidence="4" id="KW-1185">Reference proteome</keyword>
<dbReference type="STRING" id="225359.A0A2S4PJB6"/>
<dbReference type="InterPro" id="IPR012337">
    <property type="entry name" value="RNaseH-like_sf"/>
</dbReference>
<evidence type="ECO:0000259" key="2">
    <source>
        <dbReference type="PROSITE" id="PS50879"/>
    </source>
</evidence>
<dbReference type="Proteomes" id="UP000237438">
    <property type="component" value="Unassembled WGS sequence"/>
</dbReference>
<dbReference type="InterPro" id="IPR002156">
    <property type="entry name" value="RNaseH_domain"/>
</dbReference>
<proteinExistence type="predicted"/>
<gene>
    <name evidence="3" type="ORF">EPUL_006259</name>
</gene>
<feature type="non-terminal residue" evidence="3">
    <location>
        <position position="1"/>
    </location>
</feature>
<dbReference type="GO" id="GO:0003676">
    <property type="term" value="F:nucleic acid binding"/>
    <property type="evidence" value="ECO:0007669"/>
    <property type="project" value="InterPro"/>
</dbReference>
<feature type="domain" description="RNase H type-1" evidence="2">
    <location>
        <begin position="183"/>
        <end position="325"/>
    </location>
</feature>